<feature type="transmembrane region" description="Helical" evidence="1">
    <location>
        <begin position="130"/>
        <end position="150"/>
    </location>
</feature>
<reference evidence="2 3" key="1">
    <citation type="submission" date="2024-03" db="EMBL/GenBank/DDBJ databases">
        <title>Chitinophaga caseinilytica sp. nov., a casein hydrolysing bacterium isolated from forest soil.</title>
        <authorList>
            <person name="Lee D.S."/>
            <person name="Han D.M."/>
            <person name="Baek J.H."/>
            <person name="Choi D.G."/>
            <person name="Jeon J.H."/>
            <person name="Jeon C.O."/>
        </authorList>
    </citation>
    <scope>NUCLEOTIDE SEQUENCE [LARGE SCALE GENOMIC DNA]</scope>
    <source>
        <strain evidence="2 3">KACC 19118</strain>
    </source>
</reference>
<protein>
    <submittedName>
        <fullName evidence="2">DUF2975 domain-containing protein</fullName>
    </submittedName>
</protein>
<accession>A0ABZ2YZ00</accession>
<evidence type="ECO:0000313" key="3">
    <source>
        <dbReference type="Proteomes" id="UP001449657"/>
    </source>
</evidence>
<dbReference type="Proteomes" id="UP001449657">
    <property type="component" value="Chromosome"/>
</dbReference>
<keyword evidence="1" id="KW-0472">Membrane</keyword>
<dbReference type="EMBL" id="CP150096">
    <property type="protein sequence ID" value="WZN44583.1"/>
    <property type="molecule type" value="Genomic_DNA"/>
</dbReference>
<dbReference type="Pfam" id="PF11188">
    <property type="entry name" value="DUF2975"/>
    <property type="match status" value="1"/>
</dbReference>
<sequence>MHHTPPVSSNRFFHAIRWIVNICWYLNFVLAAIGLFFLATSMFGGTKFNFSTIVRLNAPLSVIAVPGGEMETQDVQLKMLLPVNNLYRVYSFVFFFLFEFLVIAAIYNLRRVFRSLNRQSPFTGETIRRLRYTALFIGLLAPYNFLLSVLQAEVAHAYIPAAQRNFHMNWNFGLPYIAVAAIIYIMVDIFRYGMQLQQENEAFV</sequence>
<feature type="transmembrane region" description="Helical" evidence="1">
    <location>
        <begin position="89"/>
        <end position="109"/>
    </location>
</feature>
<evidence type="ECO:0000313" key="2">
    <source>
        <dbReference type="EMBL" id="WZN44583.1"/>
    </source>
</evidence>
<gene>
    <name evidence="2" type="ORF">WJU22_16940</name>
</gene>
<feature type="transmembrane region" description="Helical" evidence="1">
    <location>
        <begin position="18"/>
        <end position="39"/>
    </location>
</feature>
<organism evidence="2 3">
    <name type="scientific">Chitinophaga caseinilytica</name>
    <dbReference type="NCBI Taxonomy" id="2267521"/>
    <lineage>
        <taxon>Bacteria</taxon>
        <taxon>Pseudomonadati</taxon>
        <taxon>Bacteroidota</taxon>
        <taxon>Chitinophagia</taxon>
        <taxon>Chitinophagales</taxon>
        <taxon>Chitinophagaceae</taxon>
        <taxon>Chitinophaga</taxon>
    </lineage>
</organism>
<keyword evidence="1" id="KW-0812">Transmembrane</keyword>
<dbReference type="RefSeq" id="WP_341839363.1">
    <property type="nucleotide sequence ID" value="NZ_CP149792.1"/>
</dbReference>
<dbReference type="InterPro" id="IPR021354">
    <property type="entry name" value="DUF2975"/>
</dbReference>
<proteinExistence type="predicted"/>
<keyword evidence="3" id="KW-1185">Reference proteome</keyword>
<feature type="transmembrane region" description="Helical" evidence="1">
    <location>
        <begin position="170"/>
        <end position="190"/>
    </location>
</feature>
<evidence type="ECO:0000256" key="1">
    <source>
        <dbReference type="SAM" id="Phobius"/>
    </source>
</evidence>
<keyword evidence="1" id="KW-1133">Transmembrane helix</keyword>
<name>A0ABZ2YZ00_9BACT</name>